<dbReference type="RefSeq" id="WP_380084101.1">
    <property type="nucleotide sequence ID" value="NZ_JBHSWD010000003.1"/>
</dbReference>
<protein>
    <submittedName>
        <fullName evidence="2">GntP family permease</fullName>
    </submittedName>
</protein>
<dbReference type="InterPro" id="IPR003474">
    <property type="entry name" value="Glcn_transporter"/>
</dbReference>
<keyword evidence="1" id="KW-0812">Transmembrane</keyword>
<evidence type="ECO:0000313" key="2">
    <source>
        <dbReference type="EMBL" id="MFC6592984.1"/>
    </source>
</evidence>
<dbReference type="PANTHER" id="PTHR30354:SF11">
    <property type="entry name" value="PERMEASE"/>
    <property type="match status" value="1"/>
</dbReference>
<reference evidence="3" key="1">
    <citation type="journal article" date="2019" name="Int. J. Syst. Evol. Microbiol.">
        <title>The Global Catalogue of Microorganisms (GCM) 10K type strain sequencing project: providing services to taxonomists for standard genome sequencing and annotation.</title>
        <authorList>
            <consortium name="The Broad Institute Genomics Platform"/>
            <consortium name="The Broad Institute Genome Sequencing Center for Infectious Disease"/>
            <person name="Wu L."/>
            <person name="Ma J."/>
        </authorList>
    </citation>
    <scope>NUCLEOTIDE SEQUENCE [LARGE SCALE GENOMIC DNA]</scope>
    <source>
        <strain evidence="3">CGMCC 1.15772</strain>
    </source>
</reference>
<keyword evidence="1" id="KW-1133">Transmembrane helix</keyword>
<gene>
    <name evidence="2" type="ORF">ACFP81_13885</name>
</gene>
<keyword evidence="1" id="KW-0472">Membrane</keyword>
<feature type="transmembrane region" description="Helical" evidence="1">
    <location>
        <begin position="183"/>
        <end position="208"/>
    </location>
</feature>
<keyword evidence="3" id="KW-1185">Reference proteome</keyword>
<dbReference type="Pfam" id="PF02447">
    <property type="entry name" value="GntP_permease"/>
    <property type="match status" value="1"/>
</dbReference>
<organism evidence="2 3">
    <name type="scientific">Deinococcus lacus</name>
    <dbReference type="NCBI Taxonomy" id="392561"/>
    <lineage>
        <taxon>Bacteria</taxon>
        <taxon>Thermotogati</taxon>
        <taxon>Deinococcota</taxon>
        <taxon>Deinococci</taxon>
        <taxon>Deinococcales</taxon>
        <taxon>Deinococcaceae</taxon>
        <taxon>Deinococcus</taxon>
    </lineage>
</organism>
<feature type="transmembrane region" description="Helical" evidence="1">
    <location>
        <begin position="14"/>
        <end position="36"/>
    </location>
</feature>
<comment type="caution">
    <text evidence="2">The sequence shown here is derived from an EMBL/GenBank/DDBJ whole genome shotgun (WGS) entry which is preliminary data.</text>
</comment>
<feature type="transmembrane region" description="Helical" evidence="1">
    <location>
        <begin position="85"/>
        <end position="108"/>
    </location>
</feature>
<accession>A0ABW1YJD9</accession>
<dbReference type="PANTHER" id="PTHR30354">
    <property type="entry name" value="GNT FAMILY GLUCONATE TRANSPORTER"/>
    <property type="match status" value="1"/>
</dbReference>
<proteinExistence type="predicted"/>
<feature type="transmembrane region" description="Helical" evidence="1">
    <location>
        <begin position="114"/>
        <end position="135"/>
    </location>
</feature>
<sequence>MEDATLLEGPLKTLLTFLGSPTNALLTGVILGFALLVRQRNEESLTKWVSEGLSDAATILIITGAGGAFGAMIRATPIADYIQSLLEGGAGVSGVTALLILFGISALLKTAQGSSTAALIITSSLALPLLPVLGLDVVSGNIPVGPVLAVMAIGAGAMVVSHVNDSYFWVVSQFSGMNLQTAYRAQTVATLLQGVTALLVTLVLGMLLL</sequence>
<evidence type="ECO:0000256" key="1">
    <source>
        <dbReference type="SAM" id="Phobius"/>
    </source>
</evidence>
<evidence type="ECO:0000313" key="3">
    <source>
        <dbReference type="Proteomes" id="UP001596297"/>
    </source>
</evidence>
<name>A0ABW1YJD9_9DEIO</name>
<dbReference type="Proteomes" id="UP001596297">
    <property type="component" value="Unassembled WGS sequence"/>
</dbReference>
<feature type="transmembrane region" description="Helical" evidence="1">
    <location>
        <begin position="56"/>
        <end position="73"/>
    </location>
</feature>
<feature type="transmembrane region" description="Helical" evidence="1">
    <location>
        <begin position="142"/>
        <end position="163"/>
    </location>
</feature>
<dbReference type="EMBL" id="JBHSWD010000003">
    <property type="protein sequence ID" value="MFC6592984.1"/>
    <property type="molecule type" value="Genomic_DNA"/>
</dbReference>